<dbReference type="InterPro" id="IPR002397">
    <property type="entry name" value="Cyt_P450_B"/>
</dbReference>
<dbReference type="PANTHER" id="PTHR46696">
    <property type="entry name" value="P450, PUTATIVE (EUROFUNG)-RELATED"/>
    <property type="match status" value="1"/>
</dbReference>
<accession>A0A941DRT9</accession>
<dbReference type="GO" id="GO:0016705">
    <property type="term" value="F:oxidoreductase activity, acting on paired donors, with incorporation or reduction of molecular oxygen"/>
    <property type="evidence" value="ECO:0007669"/>
    <property type="project" value="InterPro"/>
</dbReference>
<keyword evidence="2" id="KW-0349">Heme</keyword>
<keyword evidence="4" id="KW-1185">Reference proteome</keyword>
<dbReference type="EMBL" id="JAGSPN010000521">
    <property type="protein sequence ID" value="MBR7784715.1"/>
    <property type="molecule type" value="Genomic_DNA"/>
</dbReference>
<evidence type="ECO:0000256" key="1">
    <source>
        <dbReference type="ARBA" id="ARBA00010617"/>
    </source>
</evidence>
<evidence type="ECO:0000256" key="2">
    <source>
        <dbReference type="RuleBase" id="RU000461"/>
    </source>
</evidence>
<proteinExistence type="inferred from homology"/>
<gene>
    <name evidence="3" type="ORF">KDM89_21515</name>
</gene>
<comment type="caution">
    <text evidence="3">The sequence shown here is derived from an EMBL/GenBank/DDBJ whole genome shotgun (WGS) entry which is preliminary data.</text>
</comment>
<comment type="similarity">
    <text evidence="1 2">Belongs to the cytochrome P450 family.</text>
</comment>
<sequence length="100" mass="11802">EIIRWQTPLAYMRRIATRDTVLNGQLIRKGDKVIMWYASGNRDENVFERPDDLIIDRSNARSHLSFGFGVHRCMGNRLAELQLRILWEELIERFEAISVL</sequence>
<dbReference type="PROSITE" id="PS00086">
    <property type="entry name" value="CYTOCHROME_P450"/>
    <property type="match status" value="1"/>
</dbReference>
<dbReference type="PANTHER" id="PTHR46696:SF1">
    <property type="entry name" value="CYTOCHROME P450 YJIB-RELATED"/>
    <property type="match status" value="1"/>
</dbReference>
<keyword evidence="2" id="KW-0479">Metal-binding</keyword>
<keyword evidence="2" id="KW-0408">Iron</keyword>
<dbReference type="GO" id="GO:0004497">
    <property type="term" value="F:monooxygenase activity"/>
    <property type="evidence" value="ECO:0007669"/>
    <property type="project" value="UniProtKB-KW"/>
</dbReference>
<feature type="non-terminal residue" evidence="3">
    <location>
        <position position="100"/>
    </location>
</feature>
<dbReference type="AlphaFoldDB" id="A0A941DRT9"/>
<keyword evidence="2" id="KW-0560">Oxidoreductase</keyword>
<keyword evidence="2" id="KW-0503">Monooxygenase</keyword>
<evidence type="ECO:0000313" key="3">
    <source>
        <dbReference type="EMBL" id="MBR7784715.1"/>
    </source>
</evidence>
<dbReference type="InterPro" id="IPR017972">
    <property type="entry name" value="Cyt_P450_CS"/>
</dbReference>
<dbReference type="SUPFAM" id="SSF48264">
    <property type="entry name" value="Cytochrome P450"/>
    <property type="match status" value="1"/>
</dbReference>
<dbReference type="Pfam" id="PF00067">
    <property type="entry name" value="p450"/>
    <property type="match status" value="1"/>
</dbReference>
<dbReference type="Gene3D" id="1.10.630.10">
    <property type="entry name" value="Cytochrome P450"/>
    <property type="match status" value="1"/>
</dbReference>
<dbReference type="PRINTS" id="PR00359">
    <property type="entry name" value="BP450"/>
</dbReference>
<dbReference type="InterPro" id="IPR036396">
    <property type="entry name" value="Cyt_P450_sf"/>
</dbReference>
<name>A0A941DRT9_9BURK</name>
<protein>
    <submittedName>
        <fullName evidence="3">Cytochrome P450</fullName>
    </submittedName>
</protein>
<dbReference type="Proteomes" id="UP000680067">
    <property type="component" value="Unassembled WGS sequence"/>
</dbReference>
<evidence type="ECO:0000313" key="4">
    <source>
        <dbReference type="Proteomes" id="UP000680067"/>
    </source>
</evidence>
<reference evidence="3" key="1">
    <citation type="submission" date="2021-04" db="EMBL/GenBank/DDBJ databases">
        <title>novel species isolated from subtropical streams in China.</title>
        <authorList>
            <person name="Lu H."/>
        </authorList>
    </citation>
    <scope>NUCLEOTIDE SEQUENCE</scope>
    <source>
        <strain evidence="3">LFS511W</strain>
    </source>
</reference>
<dbReference type="GO" id="GO:0005506">
    <property type="term" value="F:iron ion binding"/>
    <property type="evidence" value="ECO:0007669"/>
    <property type="project" value="InterPro"/>
</dbReference>
<organism evidence="3 4">
    <name type="scientific">Undibacterium luofuense</name>
    <dbReference type="NCBI Taxonomy" id="2828733"/>
    <lineage>
        <taxon>Bacteria</taxon>
        <taxon>Pseudomonadati</taxon>
        <taxon>Pseudomonadota</taxon>
        <taxon>Betaproteobacteria</taxon>
        <taxon>Burkholderiales</taxon>
        <taxon>Oxalobacteraceae</taxon>
        <taxon>Undibacterium</taxon>
    </lineage>
</organism>
<dbReference type="GO" id="GO:0020037">
    <property type="term" value="F:heme binding"/>
    <property type="evidence" value="ECO:0007669"/>
    <property type="project" value="InterPro"/>
</dbReference>
<feature type="non-terminal residue" evidence="3">
    <location>
        <position position="1"/>
    </location>
</feature>
<dbReference type="InterPro" id="IPR001128">
    <property type="entry name" value="Cyt_P450"/>
</dbReference>